<proteinExistence type="predicted"/>
<comment type="caution">
    <text evidence="1">The sequence shown here is derived from an EMBL/GenBank/DDBJ whole genome shotgun (WGS) entry which is preliminary data.</text>
</comment>
<protein>
    <submittedName>
        <fullName evidence="1">Uncharacterized protein</fullName>
    </submittedName>
</protein>
<sequence length="48" mass="5721">MSWEIPFSSVFHSYDIPVTSVLYTFYRKAMKYGWIAEVYRMIGGYDVD</sequence>
<evidence type="ECO:0000313" key="1">
    <source>
        <dbReference type="EMBL" id="MFC0321003.1"/>
    </source>
</evidence>
<accession>A0ABV6HQ41</accession>
<evidence type="ECO:0000313" key="2">
    <source>
        <dbReference type="Proteomes" id="UP001589774"/>
    </source>
</evidence>
<dbReference type="RefSeq" id="WP_013668399.1">
    <property type="nucleotide sequence ID" value="NZ_JBHLWO010000002.1"/>
</dbReference>
<organism evidence="1 2">
    <name type="scientific">Olivibacter oleidegradans</name>
    <dbReference type="NCBI Taxonomy" id="760123"/>
    <lineage>
        <taxon>Bacteria</taxon>
        <taxon>Pseudomonadati</taxon>
        <taxon>Bacteroidota</taxon>
        <taxon>Sphingobacteriia</taxon>
        <taxon>Sphingobacteriales</taxon>
        <taxon>Sphingobacteriaceae</taxon>
        <taxon>Olivibacter</taxon>
    </lineage>
</organism>
<dbReference type="Proteomes" id="UP001589774">
    <property type="component" value="Unassembled WGS sequence"/>
</dbReference>
<dbReference type="EMBL" id="JBHLWO010000002">
    <property type="protein sequence ID" value="MFC0321003.1"/>
    <property type="molecule type" value="Genomic_DNA"/>
</dbReference>
<reference evidence="1 2" key="1">
    <citation type="submission" date="2024-09" db="EMBL/GenBank/DDBJ databases">
        <authorList>
            <person name="Sun Q."/>
            <person name="Mori K."/>
        </authorList>
    </citation>
    <scope>NUCLEOTIDE SEQUENCE [LARGE SCALE GENOMIC DNA]</scope>
    <source>
        <strain evidence="1 2">CCM 7765</strain>
    </source>
</reference>
<name>A0ABV6HQ41_9SPHI</name>
<gene>
    <name evidence="1" type="ORF">ACFFI0_21945</name>
</gene>
<keyword evidence="2" id="KW-1185">Reference proteome</keyword>